<organism evidence="1 2">
    <name type="scientific">Galactobacter caseinivorans</name>
    <dbReference type="NCBI Taxonomy" id="2676123"/>
    <lineage>
        <taxon>Bacteria</taxon>
        <taxon>Bacillati</taxon>
        <taxon>Actinomycetota</taxon>
        <taxon>Actinomycetes</taxon>
        <taxon>Micrococcales</taxon>
        <taxon>Micrococcaceae</taxon>
        <taxon>Galactobacter</taxon>
    </lineage>
</organism>
<dbReference type="EMBL" id="QQXL01000001">
    <property type="protein sequence ID" value="RKW71427.1"/>
    <property type="molecule type" value="Genomic_DNA"/>
</dbReference>
<sequence length="129" mass="14052">MSSGLVTEPSVFFELTAGIGEALRFASFTGSVHAVSVLLWEPLIVSVTFEDDGLRTVVVDVDFWAEGTVPVPSVRERGFDLGLQQIAEPGEWNSSPSRELLEVLACPEQPRLFRIVGNVEETLRSCNSG</sequence>
<evidence type="ECO:0000313" key="1">
    <source>
        <dbReference type="EMBL" id="RKW71427.1"/>
    </source>
</evidence>
<accession>A0A496PLM2</accession>
<dbReference type="AlphaFoldDB" id="A0A496PLM2"/>
<name>A0A496PLM2_9MICC</name>
<proteinExistence type="predicted"/>
<keyword evidence="2" id="KW-1185">Reference proteome</keyword>
<protein>
    <submittedName>
        <fullName evidence="1">Uncharacterized protein</fullName>
    </submittedName>
</protein>
<dbReference type="Proteomes" id="UP000273119">
    <property type="component" value="Unassembled WGS sequence"/>
</dbReference>
<reference evidence="1 2" key="1">
    <citation type="submission" date="2018-07" db="EMBL/GenBank/DDBJ databases">
        <title>Arthrobacter sp. nov., isolated from raw cow's milk with high bacterial count.</title>
        <authorList>
            <person name="Hahne J."/>
            <person name="Isele D."/>
            <person name="Lipski A."/>
        </authorList>
    </citation>
    <scope>NUCLEOTIDE SEQUENCE [LARGE SCALE GENOMIC DNA]</scope>
    <source>
        <strain evidence="1 2">JZ R-183</strain>
    </source>
</reference>
<comment type="caution">
    <text evidence="1">The sequence shown here is derived from an EMBL/GenBank/DDBJ whole genome shotgun (WGS) entry which is preliminary data.</text>
</comment>
<evidence type="ECO:0000313" key="2">
    <source>
        <dbReference type="Proteomes" id="UP000273119"/>
    </source>
</evidence>
<gene>
    <name evidence="1" type="ORF">DWQ67_00830</name>
</gene>